<evidence type="ECO:0000313" key="3">
    <source>
        <dbReference type="EMBL" id="CAD8282306.1"/>
    </source>
</evidence>
<reference evidence="3" key="1">
    <citation type="submission" date="2021-01" db="EMBL/GenBank/DDBJ databases">
        <authorList>
            <person name="Corre E."/>
            <person name="Pelletier E."/>
            <person name="Niang G."/>
            <person name="Scheremetjew M."/>
            <person name="Finn R."/>
            <person name="Kale V."/>
            <person name="Holt S."/>
            <person name="Cochrane G."/>
            <person name="Meng A."/>
            <person name="Brown T."/>
            <person name="Cohen L."/>
        </authorList>
    </citation>
    <scope>NUCLEOTIDE SEQUENCE</scope>
    <source>
        <strain evidence="3">CCMP219</strain>
    </source>
</reference>
<feature type="transmembrane region" description="Helical" evidence="2">
    <location>
        <begin position="55"/>
        <end position="77"/>
    </location>
</feature>
<evidence type="ECO:0000256" key="1">
    <source>
        <dbReference type="SAM" id="Coils"/>
    </source>
</evidence>
<feature type="coiled-coil region" evidence="1">
    <location>
        <begin position="200"/>
        <end position="227"/>
    </location>
</feature>
<feature type="transmembrane region" description="Helical" evidence="2">
    <location>
        <begin position="166"/>
        <end position="189"/>
    </location>
</feature>
<proteinExistence type="predicted"/>
<feature type="transmembrane region" description="Helical" evidence="2">
    <location>
        <begin position="126"/>
        <end position="146"/>
    </location>
</feature>
<feature type="transmembrane region" description="Helical" evidence="2">
    <location>
        <begin position="97"/>
        <end position="114"/>
    </location>
</feature>
<evidence type="ECO:0000256" key="2">
    <source>
        <dbReference type="SAM" id="Phobius"/>
    </source>
</evidence>
<protein>
    <submittedName>
        <fullName evidence="3">Uncharacterized protein</fullName>
    </submittedName>
</protein>
<name>A0A7R9V1N4_9CHLO</name>
<keyword evidence="2" id="KW-1133">Transmembrane helix</keyword>
<keyword evidence="1" id="KW-0175">Coiled coil</keyword>
<dbReference type="PANTHER" id="PTHR34965">
    <property type="entry name" value="OS07G0118300 PROTEIN"/>
    <property type="match status" value="1"/>
</dbReference>
<sequence>MLSFKGAAALAEDAAAASTSEAAMLPGCSSAAAASREAALLPGARRPQQPQADCFLIFCRTINVVTAISALLCMVAHGMALASDGRPLADGNATCIQLLRVYGMGVAVVIMALETEWPPLLDAARLLEWWVGRAVLQGLLVVMTLEVATPSGHSDFDTSLRLYRRLAGYCMLGCASFYFVGGCLCFGMIRRARYRVHAERLRVERDLEAQEARLGELKALLASYSKE</sequence>
<keyword evidence="2" id="KW-0472">Membrane</keyword>
<accession>A0A7R9V1N4</accession>
<keyword evidence="2" id="KW-0812">Transmembrane</keyword>
<dbReference type="AlphaFoldDB" id="A0A7R9V1N4"/>
<organism evidence="3">
    <name type="scientific">Chlamydomonas euryale</name>
    <dbReference type="NCBI Taxonomy" id="1486919"/>
    <lineage>
        <taxon>Eukaryota</taxon>
        <taxon>Viridiplantae</taxon>
        <taxon>Chlorophyta</taxon>
        <taxon>core chlorophytes</taxon>
        <taxon>Chlorophyceae</taxon>
        <taxon>CS clade</taxon>
        <taxon>Chlamydomonadales</taxon>
        <taxon>Chlamydomonadaceae</taxon>
        <taxon>Chlamydomonas</taxon>
    </lineage>
</organism>
<dbReference type="EMBL" id="HBEC01005163">
    <property type="protein sequence ID" value="CAD8282306.1"/>
    <property type="molecule type" value="Transcribed_RNA"/>
</dbReference>
<gene>
    <name evidence="3" type="ORF">CEUR00632_LOCUS2341</name>
</gene>
<dbReference type="PANTHER" id="PTHR34965:SF1">
    <property type="entry name" value="OS07G0118300 PROTEIN"/>
    <property type="match status" value="1"/>
</dbReference>